<name>A0A9P8FG59_AURME</name>
<protein>
    <recommendedName>
        <fullName evidence="4">G domain-containing protein</fullName>
    </recommendedName>
</protein>
<reference evidence="2" key="1">
    <citation type="journal article" date="2021" name="J Fungi (Basel)">
        <title>Virulence traits and population genomics of the black yeast Aureobasidium melanogenum.</title>
        <authorList>
            <person name="Cernosa A."/>
            <person name="Sun X."/>
            <person name="Gostincar C."/>
            <person name="Fang C."/>
            <person name="Gunde-Cimerman N."/>
            <person name="Song Z."/>
        </authorList>
    </citation>
    <scope>NUCLEOTIDE SEQUENCE</scope>
    <source>
        <strain evidence="2">EXF-9298</strain>
    </source>
</reference>
<dbReference type="AlphaFoldDB" id="A0A9P8FG59"/>
<comment type="caution">
    <text evidence="2">The sequence shown here is derived from an EMBL/GenBank/DDBJ whole genome shotgun (WGS) entry which is preliminary data.</text>
</comment>
<feature type="region of interest" description="Disordered" evidence="1">
    <location>
        <begin position="1"/>
        <end position="54"/>
    </location>
</feature>
<dbReference type="Gene3D" id="3.40.50.300">
    <property type="entry name" value="P-loop containing nucleotide triphosphate hydrolases"/>
    <property type="match status" value="1"/>
</dbReference>
<evidence type="ECO:0000256" key="1">
    <source>
        <dbReference type="SAM" id="MobiDB-lite"/>
    </source>
</evidence>
<gene>
    <name evidence="2" type="ORF">KCU98_g13856</name>
</gene>
<organism evidence="2 3">
    <name type="scientific">Aureobasidium melanogenum</name>
    <name type="common">Aureobasidium pullulans var. melanogenum</name>
    <dbReference type="NCBI Taxonomy" id="46634"/>
    <lineage>
        <taxon>Eukaryota</taxon>
        <taxon>Fungi</taxon>
        <taxon>Dikarya</taxon>
        <taxon>Ascomycota</taxon>
        <taxon>Pezizomycotina</taxon>
        <taxon>Dothideomycetes</taxon>
        <taxon>Dothideomycetidae</taxon>
        <taxon>Dothideales</taxon>
        <taxon>Saccotheciaceae</taxon>
        <taxon>Aureobasidium</taxon>
    </lineage>
</organism>
<keyword evidence="3" id="KW-1185">Reference proteome</keyword>
<feature type="non-terminal residue" evidence="2">
    <location>
        <position position="460"/>
    </location>
</feature>
<evidence type="ECO:0000313" key="2">
    <source>
        <dbReference type="EMBL" id="KAG9971478.1"/>
    </source>
</evidence>
<dbReference type="PANTHER" id="PTHR36681">
    <property type="entry name" value="NUCLEAR GTPASE, GERMINAL CENTER-ASSOCIATED, TANDEM DUPLICATE 3"/>
    <property type="match status" value="1"/>
</dbReference>
<evidence type="ECO:0008006" key="4">
    <source>
        <dbReference type="Google" id="ProtNLM"/>
    </source>
</evidence>
<dbReference type="InterPro" id="IPR027417">
    <property type="entry name" value="P-loop_NTPase"/>
</dbReference>
<reference evidence="2" key="2">
    <citation type="submission" date="2021-08" db="EMBL/GenBank/DDBJ databases">
        <authorList>
            <person name="Gostincar C."/>
            <person name="Sun X."/>
            <person name="Song Z."/>
            <person name="Gunde-Cimerman N."/>
        </authorList>
    </citation>
    <scope>NUCLEOTIDE SEQUENCE</scope>
    <source>
        <strain evidence="2">EXF-9298</strain>
    </source>
</reference>
<sequence>MTSRSVLPENPEPLLGLSDGRKRTLVDEDTDAEDQANKRQHITPDIRDDDDISLDSDVESLFVETDDTEDTEMVDKEPEQGPVLWSADQEEYPPCAIYHEDVKKHQARIAVLAANVGVHSAKISSKGSDMAKLHAEAIAIQEFPEPKKIIIALMGDAGSGKSSLINSILDIPHIAKEGNYGSACTCAPTEYMSAFPEQTKKFAAKVEFLNAAQRCKLLKDHLRDYAFFNFEKDEDWTFEETKEYRAQAQTAEDTFLDLFHGKPFFNNREELGSHIRTVHESGTEAMFVAQLEVWCNELIAAHASSLHLGMIETDRAFQLRRALSPVLSSGNSSNDEPRLWPLVLKVRMIDYATNKVDQHARTFSEDLHKECHDIYNEVFNQFGGLVTEAEDDNKDVVTVKAALRDYLPYVVDEMADIIRRLKEIEKNPRPETIAPKSGKVKKEEKQQRSKVKTEVKHEQL</sequence>
<dbReference type="Proteomes" id="UP000729357">
    <property type="component" value="Unassembled WGS sequence"/>
</dbReference>
<accession>A0A9P8FG59</accession>
<feature type="compositionally biased region" description="Basic and acidic residues" evidence="1">
    <location>
        <begin position="440"/>
        <end position="460"/>
    </location>
</feature>
<evidence type="ECO:0000313" key="3">
    <source>
        <dbReference type="Proteomes" id="UP000729357"/>
    </source>
</evidence>
<dbReference type="EMBL" id="JAHFXS010002625">
    <property type="protein sequence ID" value="KAG9971478.1"/>
    <property type="molecule type" value="Genomic_DNA"/>
</dbReference>
<feature type="region of interest" description="Disordered" evidence="1">
    <location>
        <begin position="425"/>
        <end position="460"/>
    </location>
</feature>
<dbReference type="SUPFAM" id="SSF52540">
    <property type="entry name" value="P-loop containing nucleoside triphosphate hydrolases"/>
    <property type="match status" value="1"/>
</dbReference>
<proteinExistence type="predicted"/>
<dbReference type="PANTHER" id="PTHR36681:SF3">
    <property type="entry name" value="NUCLEAR GTPASE, GERMINAL CENTER-ASSOCIATED, TANDEM DUPLICATE 3"/>
    <property type="match status" value="1"/>
</dbReference>